<organism evidence="1 2">
    <name type="scientific">Nocardioides panacisoli</name>
    <dbReference type="NCBI Taxonomy" id="627624"/>
    <lineage>
        <taxon>Bacteria</taxon>
        <taxon>Bacillati</taxon>
        <taxon>Actinomycetota</taxon>
        <taxon>Actinomycetes</taxon>
        <taxon>Propionibacteriales</taxon>
        <taxon>Nocardioidaceae</taxon>
        <taxon>Nocardioides</taxon>
    </lineage>
</organism>
<dbReference type="Proteomes" id="UP001501821">
    <property type="component" value="Unassembled WGS sequence"/>
</dbReference>
<name>A0ABP7I744_9ACTN</name>
<dbReference type="EMBL" id="BAABAH010000003">
    <property type="protein sequence ID" value="GAA3810261.1"/>
    <property type="molecule type" value="Genomic_DNA"/>
</dbReference>
<protein>
    <submittedName>
        <fullName evidence="1">Uncharacterized protein</fullName>
    </submittedName>
</protein>
<comment type="caution">
    <text evidence="1">The sequence shown here is derived from an EMBL/GenBank/DDBJ whole genome shotgun (WGS) entry which is preliminary data.</text>
</comment>
<sequence length="90" mass="9724">MAVCLVWLEDAAGVEAVLASPGPWREVVEAGPGLLLVESDETLSRVYHEIKWMLPDDAALLVAPLAERPKARGVTAGTVRWLRARLPLPG</sequence>
<evidence type="ECO:0000313" key="2">
    <source>
        <dbReference type="Proteomes" id="UP001501821"/>
    </source>
</evidence>
<reference evidence="2" key="1">
    <citation type="journal article" date="2019" name="Int. J. Syst. Evol. Microbiol.">
        <title>The Global Catalogue of Microorganisms (GCM) 10K type strain sequencing project: providing services to taxonomists for standard genome sequencing and annotation.</title>
        <authorList>
            <consortium name="The Broad Institute Genomics Platform"/>
            <consortium name="The Broad Institute Genome Sequencing Center for Infectious Disease"/>
            <person name="Wu L."/>
            <person name="Ma J."/>
        </authorList>
    </citation>
    <scope>NUCLEOTIDE SEQUENCE [LARGE SCALE GENOMIC DNA]</scope>
    <source>
        <strain evidence="2">JCM 16953</strain>
    </source>
</reference>
<accession>A0ABP7I744</accession>
<evidence type="ECO:0000313" key="1">
    <source>
        <dbReference type="EMBL" id="GAA3810261.1"/>
    </source>
</evidence>
<proteinExistence type="predicted"/>
<keyword evidence="2" id="KW-1185">Reference proteome</keyword>
<gene>
    <name evidence="1" type="ORF">GCM10022242_11100</name>
</gene>
<dbReference type="RefSeq" id="WP_344773163.1">
    <property type="nucleotide sequence ID" value="NZ_BAABAH010000003.1"/>
</dbReference>